<organism evidence="3 4">
    <name type="scientific">Mucor plumbeus</name>
    <dbReference type="NCBI Taxonomy" id="97098"/>
    <lineage>
        <taxon>Eukaryota</taxon>
        <taxon>Fungi</taxon>
        <taxon>Fungi incertae sedis</taxon>
        <taxon>Mucoromycota</taxon>
        <taxon>Mucoromycotina</taxon>
        <taxon>Mucoromycetes</taxon>
        <taxon>Mucorales</taxon>
        <taxon>Mucorineae</taxon>
        <taxon>Mucoraceae</taxon>
        <taxon>Mucor</taxon>
    </lineage>
</organism>
<evidence type="ECO:0000313" key="3">
    <source>
        <dbReference type="EMBL" id="KAG2189607.1"/>
    </source>
</evidence>
<dbReference type="Pfam" id="PF00078">
    <property type="entry name" value="RVT_1"/>
    <property type="match status" value="1"/>
</dbReference>
<feature type="domain" description="Reverse transcriptase" evidence="2">
    <location>
        <begin position="459"/>
        <end position="748"/>
    </location>
</feature>
<dbReference type="InterPro" id="IPR000477">
    <property type="entry name" value="RT_dom"/>
</dbReference>
<dbReference type="PROSITE" id="PS50878">
    <property type="entry name" value="RT_POL"/>
    <property type="match status" value="1"/>
</dbReference>
<dbReference type="PANTHER" id="PTHR19446">
    <property type="entry name" value="REVERSE TRANSCRIPTASES"/>
    <property type="match status" value="1"/>
</dbReference>
<gene>
    <name evidence="3" type="ORF">INT46_001803</name>
</gene>
<name>A0A8H7UPS5_9FUNG</name>
<dbReference type="CDD" id="cd01650">
    <property type="entry name" value="RT_nLTR_like"/>
    <property type="match status" value="1"/>
</dbReference>
<sequence length="1100" mass="126380">RGQLGISLLTNPSFPYTILPLPIYQESNYILPCLCQNYLIICTYLPPNLNDTFCFEFLTEALEYYATNYEFDHLLLCGDFNTRLGHYVGDKRENSRYHLFMEFIHLHNLTLHNTQHAYGTPTFVRGSESNPTDKTSIIDFFLSTHAEDMPGMSMHINHDIYLGSDHKMVHFSFPHSFNPPPITITHPRILWNINKFKPSPRHANRHLTFIRQYREYITPLLNEFKDSLQFETLASLPSHTSKQEHINNLNTNLLEIIYSSLNATVKQKTPRSRTWKWFYTQDLADACTHRETLYKRWRRATSFNKAIYWQQFQDQAEVVKSLIQRNKRHYFKQFCDKLSTSEFSKASNKIKNIKRSKGYTSSSIFQHIDGPQAAVDAITTSWKDTYDGKYINPSIESIPVEMPALAGFDINLSFDIEDVKHAIKFLPTNKAPGFDHIKSEMLKPITDLISPILHQFFSLCWRYALIPSAFNHAQVIPIYKKGPVNDPKNHRPISLICTFRKIYEICLYNVLLPRSVPLDPVQGGFRHQRSTLDQALCLQELIIRYKHKNREFPILLFLDIKSAYDTADRNIIWKALRDQNIDTPLLTTMQLLFNQVQIEVLLNGHVSSTPFTPLTGVLQGSTLSPHLYSIYINSLAQTLRNEPLSTSSIYSQVRAPSPIMAPGNNNSLILNSLFFADDVVILGNASNAQALLNLAEQHSISLGYRWNPLKSALILPPHLISANPTPIYTIYDQSIPSVNNFKYLGIYFNHKGIDNKQMLLHNATKGSQAMNLLHSLGANATGFDKQLSFKFYKCFIRPILEYALPLLTPTNTEFKPLEKAQDNACRLIMHGHKSSSTQVIKHMNNMANMSDRMVVLCAKNLVRVNQLPSDALLSLFIQQLLTTQACHLKKLQHRNHIWQQLIAPLTINRSTRQIIIATHDLKNQINQYLLDQWHKTQDKFVYAGHCRPTLGIDPIMYLPMTNHERSRLLRWRMGWLPGKPQACRNCNQLNTLTTQHHVVACYQINENLNSEINAFLNTLPRLPPTSSAAKFYWKTHWIVLQQFLFNVEAICLPPDEVINPDSYTDHSPFIDWVNNSSSSSSSQEPAHTAPIPEAETQHSA</sequence>
<dbReference type="EMBL" id="JAEPRC010001363">
    <property type="protein sequence ID" value="KAG2189607.1"/>
    <property type="molecule type" value="Genomic_DNA"/>
</dbReference>
<evidence type="ECO:0000256" key="1">
    <source>
        <dbReference type="SAM" id="MobiDB-lite"/>
    </source>
</evidence>
<comment type="caution">
    <text evidence="3">The sequence shown here is derived from an EMBL/GenBank/DDBJ whole genome shotgun (WGS) entry which is preliminary data.</text>
</comment>
<feature type="region of interest" description="Disordered" evidence="1">
    <location>
        <begin position="1074"/>
        <end position="1100"/>
    </location>
</feature>
<keyword evidence="4" id="KW-1185">Reference proteome</keyword>
<evidence type="ECO:0000313" key="4">
    <source>
        <dbReference type="Proteomes" id="UP000650833"/>
    </source>
</evidence>
<dbReference type="SUPFAM" id="SSF56219">
    <property type="entry name" value="DNase I-like"/>
    <property type="match status" value="1"/>
</dbReference>
<accession>A0A8H7UPS5</accession>
<dbReference type="OrthoDB" id="5514950at2759"/>
<dbReference type="Pfam" id="PF14529">
    <property type="entry name" value="Exo_endo_phos_2"/>
    <property type="match status" value="1"/>
</dbReference>
<dbReference type="InterPro" id="IPR036691">
    <property type="entry name" value="Endo/exonu/phosph_ase_sf"/>
</dbReference>
<evidence type="ECO:0000259" key="2">
    <source>
        <dbReference type="PROSITE" id="PS50878"/>
    </source>
</evidence>
<protein>
    <recommendedName>
        <fullName evidence="2">Reverse transcriptase domain-containing protein</fullName>
    </recommendedName>
</protein>
<dbReference type="GO" id="GO:0003824">
    <property type="term" value="F:catalytic activity"/>
    <property type="evidence" value="ECO:0007669"/>
    <property type="project" value="InterPro"/>
</dbReference>
<feature type="non-terminal residue" evidence="3">
    <location>
        <position position="1"/>
    </location>
</feature>
<reference evidence="3" key="1">
    <citation type="submission" date="2020-12" db="EMBL/GenBank/DDBJ databases">
        <title>Metabolic potential, ecology and presence of endohyphal bacteria is reflected in genomic diversity of Mucoromycotina.</title>
        <authorList>
            <person name="Muszewska A."/>
            <person name="Okrasinska A."/>
            <person name="Steczkiewicz K."/>
            <person name="Drgas O."/>
            <person name="Orlowska M."/>
            <person name="Perlinska-Lenart U."/>
            <person name="Aleksandrzak-Piekarczyk T."/>
            <person name="Szatraj K."/>
            <person name="Zielenkiewicz U."/>
            <person name="Pilsyk S."/>
            <person name="Malc E."/>
            <person name="Mieczkowski P."/>
            <person name="Kruszewska J.S."/>
            <person name="Biernat P."/>
            <person name="Pawlowska J."/>
        </authorList>
    </citation>
    <scope>NUCLEOTIDE SEQUENCE</scope>
    <source>
        <strain evidence="3">CBS 226.32</strain>
    </source>
</reference>
<dbReference type="Proteomes" id="UP000650833">
    <property type="component" value="Unassembled WGS sequence"/>
</dbReference>
<dbReference type="InterPro" id="IPR005135">
    <property type="entry name" value="Endo/exonuclease/phosphatase"/>
</dbReference>
<dbReference type="AlphaFoldDB" id="A0A8H7UPS5"/>
<dbReference type="Gene3D" id="3.60.10.10">
    <property type="entry name" value="Endonuclease/exonuclease/phosphatase"/>
    <property type="match status" value="1"/>
</dbReference>
<proteinExistence type="predicted"/>